<organism evidence="1 2">
    <name type="scientific">Trichinella britovi</name>
    <name type="common">Parasitic roundworm</name>
    <dbReference type="NCBI Taxonomy" id="45882"/>
    <lineage>
        <taxon>Eukaryota</taxon>
        <taxon>Metazoa</taxon>
        <taxon>Ecdysozoa</taxon>
        <taxon>Nematoda</taxon>
        <taxon>Enoplea</taxon>
        <taxon>Dorylaimia</taxon>
        <taxon>Trichinellida</taxon>
        <taxon>Trichinellidae</taxon>
        <taxon>Trichinella</taxon>
    </lineage>
</organism>
<proteinExistence type="predicted"/>
<protein>
    <submittedName>
        <fullName evidence="1">Uncharacterized protein</fullName>
    </submittedName>
</protein>
<sequence>MNTPISNIVDEHEYEMRLDKTLTFNVENENYGVVFVSVGEDQNKPCCTAEPAEKELTEAEKRAITTPISA</sequence>
<gene>
    <name evidence="1" type="ORF">T03_200</name>
</gene>
<dbReference type="EMBL" id="JYDI01000292">
    <property type="protein sequence ID" value="KRY46366.1"/>
    <property type="molecule type" value="Genomic_DNA"/>
</dbReference>
<evidence type="ECO:0000313" key="1">
    <source>
        <dbReference type="EMBL" id="KRY46366.1"/>
    </source>
</evidence>
<comment type="caution">
    <text evidence="1">The sequence shown here is derived from an EMBL/GenBank/DDBJ whole genome shotgun (WGS) entry which is preliminary data.</text>
</comment>
<reference evidence="1 2" key="1">
    <citation type="submission" date="2015-01" db="EMBL/GenBank/DDBJ databases">
        <title>Evolution of Trichinella species and genotypes.</title>
        <authorList>
            <person name="Korhonen P.K."/>
            <person name="Edoardo P."/>
            <person name="Giuseppe L.R."/>
            <person name="Gasser R.B."/>
        </authorList>
    </citation>
    <scope>NUCLEOTIDE SEQUENCE [LARGE SCALE GENOMIC DNA]</scope>
    <source>
        <strain evidence="1">ISS120</strain>
    </source>
</reference>
<dbReference type="Proteomes" id="UP000054653">
    <property type="component" value="Unassembled WGS sequence"/>
</dbReference>
<evidence type="ECO:0000313" key="2">
    <source>
        <dbReference type="Proteomes" id="UP000054653"/>
    </source>
</evidence>
<keyword evidence="2" id="KW-1185">Reference proteome</keyword>
<name>A0A0V1CBG3_TRIBR</name>
<dbReference type="AlphaFoldDB" id="A0A0V1CBG3"/>
<accession>A0A0V1CBG3</accession>